<dbReference type="GO" id="GO:0048471">
    <property type="term" value="C:perinuclear region of cytoplasm"/>
    <property type="evidence" value="ECO:0007669"/>
    <property type="project" value="TreeGrafter"/>
</dbReference>
<feature type="region of interest" description="Disordered" evidence="1">
    <location>
        <begin position="890"/>
        <end position="932"/>
    </location>
</feature>
<evidence type="ECO:0000259" key="2">
    <source>
        <dbReference type="PROSITE" id="PS51391"/>
    </source>
</evidence>
<feature type="region of interest" description="Disordered" evidence="1">
    <location>
        <begin position="342"/>
        <end position="674"/>
    </location>
</feature>
<dbReference type="AlphaFoldDB" id="A0A9P4WJM2"/>
<feature type="compositionally biased region" description="Low complexity" evidence="1">
    <location>
        <begin position="559"/>
        <end position="595"/>
    </location>
</feature>
<name>A0A9P4WJM2_9PLEO</name>
<feature type="compositionally biased region" description="Basic and acidic residues" evidence="1">
    <location>
        <begin position="639"/>
        <end position="649"/>
    </location>
</feature>
<feature type="compositionally biased region" description="Pro residues" evidence="1">
    <location>
        <begin position="490"/>
        <end position="501"/>
    </location>
</feature>
<protein>
    <recommendedName>
        <fullName evidence="2">CID domain-containing protein</fullName>
    </recommendedName>
</protein>
<feature type="compositionally biased region" description="Low complexity" evidence="1">
    <location>
        <begin position="386"/>
        <end position="395"/>
    </location>
</feature>
<dbReference type="PANTHER" id="PTHR12323:SF0">
    <property type="entry name" value="CALCIUM HOMEOSTASIS ENDOPLASMIC RETICULUM PROTEIN"/>
    <property type="match status" value="1"/>
</dbReference>
<feature type="domain" description="CID" evidence="2">
    <location>
        <begin position="37"/>
        <end position="195"/>
    </location>
</feature>
<feature type="compositionally biased region" description="Low complexity" evidence="1">
    <location>
        <begin position="445"/>
        <end position="456"/>
    </location>
</feature>
<sequence>MAQNDDAKRANTVITIAQLKFKQNLKKEEPEARLPPVPVDACSQLFRALDAVLAQNTSVNIQKCTEWIVQHIAPSRIRIALLGDYLVSVSKSLVVDTTSASGKKATRNRLDLLFVVNDALHTDKYHHNSATKHGLLGTEMTSQLAELVELAASCAVEEGSQSEKKLRALINFWAVNQLIGQDVCKTLKEQVDESILQAQGGAPIRKRNYLLPEYHGDRTAPWYELPASYMLDQMIKQPNRPLDPHRIKVTRFGKKPVSTHVRKLLDNYFENVDLKHTPTGDNPTGETQKYNLWLDPMGQLVKRNKETGETTTATNGYGWSMKFCEDMQRDGVPESIKTLREDAERMEAAPERQRDERRYSRSPRRRRRSSSASSRGRGRDRRSRSDSYASRSSYDSRSRSHSRHHDHRRRSPRDEDRGRNNRDGRFDDRENDIKRAPPRPIERAQSQSGQWNGQQGPNRNSQGSPGKGHLPPNVPQNFTPNFPQASQPPFNAPPFPPPMPNQFPGAFPLQPFPPPPPPMQFQGPGGFPGGVPPPPPPNFSGPYPPPPPNIAGMPNNPYNFNNQWGNFQQGANPGFNQQQNPGGFQNQGYNQSQAQGQGGFQGGRGGHGGNSQGAIASSTTIDLEAPIPDWTSPQISIDVRGDSFHRGEYEPFSEIPESQSSPERSAAEGTTLQSSQLFASQPAFLVSGIVRDTQSSAGDVSYIPVTQEQLEPSLHSDWSDESNEDHIIGYSGLLDTDEAPKLGARAHSPATSIAETVVDATQESNSQRQLESQQERSGISDTFESQSPAISSKADRTGAQDNSGSSHQTEADWTQPQGSPEPTQAKSPVLFVANTTQFDHDISVREPEQLLQEQNESGSTTQDVPEATTITQLPASVEGSELLAVADTPQISQLSSTTRKETTQEVQPNPARRLESAQPNAELDNEIPPTNRSVWEENAQFPFFSQHPAFFDPPSVTKLTQLKAPVPIHPWKAALFVKVRKALP</sequence>
<feature type="compositionally biased region" description="Basic and acidic residues" evidence="1">
    <location>
        <begin position="412"/>
        <end position="435"/>
    </location>
</feature>
<organism evidence="3 4">
    <name type="scientific">Didymella heteroderae</name>
    <dbReference type="NCBI Taxonomy" id="1769908"/>
    <lineage>
        <taxon>Eukaryota</taxon>
        <taxon>Fungi</taxon>
        <taxon>Dikarya</taxon>
        <taxon>Ascomycota</taxon>
        <taxon>Pezizomycotina</taxon>
        <taxon>Dothideomycetes</taxon>
        <taxon>Pleosporomycetidae</taxon>
        <taxon>Pleosporales</taxon>
        <taxon>Pleosporineae</taxon>
        <taxon>Didymellaceae</taxon>
        <taxon>Didymella</taxon>
    </lineage>
</organism>
<dbReference type="PROSITE" id="PS51391">
    <property type="entry name" value="CID"/>
    <property type="match status" value="1"/>
</dbReference>
<dbReference type="InterPro" id="IPR006569">
    <property type="entry name" value="CID_dom"/>
</dbReference>
<dbReference type="Gene3D" id="1.25.40.90">
    <property type="match status" value="1"/>
</dbReference>
<dbReference type="PANTHER" id="PTHR12323">
    <property type="entry name" value="SR-RELATED CTD ASSOCIATED FACTOR 6"/>
    <property type="match status" value="1"/>
</dbReference>
<evidence type="ECO:0000256" key="1">
    <source>
        <dbReference type="SAM" id="MobiDB-lite"/>
    </source>
</evidence>
<comment type="caution">
    <text evidence="3">The sequence shown here is derived from an EMBL/GenBank/DDBJ whole genome shotgun (WGS) entry which is preliminary data.</text>
</comment>
<dbReference type="Pfam" id="PF04818">
    <property type="entry name" value="CID"/>
    <property type="match status" value="1"/>
</dbReference>
<feature type="compositionally biased region" description="Basic residues" evidence="1">
    <location>
        <begin position="360"/>
        <end position="369"/>
    </location>
</feature>
<dbReference type="Proteomes" id="UP000758155">
    <property type="component" value="Unassembled WGS sequence"/>
</dbReference>
<keyword evidence="4" id="KW-1185">Reference proteome</keyword>
<feature type="compositionally biased region" description="Pro residues" evidence="1">
    <location>
        <begin position="530"/>
        <end position="549"/>
    </location>
</feature>
<gene>
    <name evidence="3" type="ORF">E8E12_002590</name>
</gene>
<feature type="compositionally biased region" description="Polar residues" evidence="1">
    <location>
        <begin position="779"/>
        <end position="790"/>
    </location>
</feature>
<dbReference type="EMBL" id="SWKV01000067">
    <property type="protein sequence ID" value="KAF3034483.1"/>
    <property type="molecule type" value="Genomic_DNA"/>
</dbReference>
<feature type="compositionally biased region" description="Polar residues" evidence="1">
    <location>
        <begin position="799"/>
        <end position="826"/>
    </location>
</feature>
<dbReference type="InterPro" id="IPR008942">
    <property type="entry name" value="ENTH_VHS"/>
</dbReference>
<feature type="compositionally biased region" description="Basic and acidic residues" evidence="1">
    <location>
        <begin position="342"/>
        <end position="359"/>
    </location>
</feature>
<accession>A0A9P4WJM2</accession>
<feature type="compositionally biased region" description="Pro residues" evidence="1">
    <location>
        <begin position="510"/>
        <end position="519"/>
    </location>
</feature>
<dbReference type="OrthoDB" id="21470at2759"/>
<feature type="compositionally biased region" description="Basic residues" evidence="1">
    <location>
        <begin position="399"/>
        <end position="411"/>
    </location>
</feature>
<reference evidence="3" key="1">
    <citation type="submission" date="2019-04" db="EMBL/GenBank/DDBJ databases">
        <title>Sequencing of skin fungus with MAO and IRED activity.</title>
        <authorList>
            <person name="Marsaioli A.J."/>
            <person name="Bonatto J.M.C."/>
            <person name="Reis Junior O."/>
        </authorList>
    </citation>
    <scope>NUCLEOTIDE SEQUENCE</scope>
    <source>
        <strain evidence="3">28M1</strain>
    </source>
</reference>
<evidence type="ECO:0000313" key="4">
    <source>
        <dbReference type="Proteomes" id="UP000758155"/>
    </source>
</evidence>
<dbReference type="GO" id="GO:0006874">
    <property type="term" value="P:intracellular calcium ion homeostasis"/>
    <property type="evidence" value="ECO:0007669"/>
    <property type="project" value="TreeGrafter"/>
</dbReference>
<evidence type="ECO:0000313" key="3">
    <source>
        <dbReference type="EMBL" id="KAF3034483.1"/>
    </source>
</evidence>
<feature type="compositionally biased region" description="Polar residues" evidence="1">
    <location>
        <begin position="656"/>
        <end position="674"/>
    </location>
</feature>
<proteinExistence type="predicted"/>
<feature type="compositionally biased region" description="Low complexity" evidence="1">
    <location>
        <begin position="762"/>
        <end position="777"/>
    </location>
</feature>
<feature type="compositionally biased region" description="Gly residues" evidence="1">
    <location>
        <begin position="596"/>
        <end position="611"/>
    </location>
</feature>
<feature type="region of interest" description="Disordered" evidence="1">
    <location>
        <begin position="759"/>
        <end position="840"/>
    </location>
</feature>